<dbReference type="GO" id="GO:0003677">
    <property type="term" value="F:DNA binding"/>
    <property type="evidence" value="ECO:0007669"/>
    <property type="project" value="InterPro"/>
</dbReference>
<dbReference type="InterPro" id="IPR036388">
    <property type="entry name" value="WH-like_DNA-bd_sf"/>
</dbReference>
<feature type="domain" description="Paired" evidence="2">
    <location>
        <begin position="2"/>
        <end position="81"/>
    </location>
</feature>
<organism evidence="3 4">
    <name type="scientific">Crocosphaera watsonii WH 0005</name>
    <dbReference type="NCBI Taxonomy" id="423472"/>
    <lineage>
        <taxon>Bacteria</taxon>
        <taxon>Bacillati</taxon>
        <taxon>Cyanobacteriota</taxon>
        <taxon>Cyanophyceae</taxon>
        <taxon>Oscillatoriophycideae</taxon>
        <taxon>Chroococcales</taxon>
        <taxon>Aphanothecaceae</taxon>
        <taxon>Crocosphaera</taxon>
    </lineage>
</organism>
<keyword evidence="1" id="KW-0563">Paired box</keyword>
<dbReference type="InterPro" id="IPR001523">
    <property type="entry name" value="Paired_dom"/>
</dbReference>
<evidence type="ECO:0000259" key="2">
    <source>
        <dbReference type="Pfam" id="PF00292"/>
    </source>
</evidence>
<comment type="caution">
    <text evidence="3">The sequence shown here is derived from an EMBL/GenBank/DDBJ whole genome shotgun (WGS) entry which is preliminary data.</text>
</comment>
<dbReference type="InterPro" id="IPR009057">
    <property type="entry name" value="Homeodomain-like_sf"/>
</dbReference>
<dbReference type="Gene3D" id="1.10.10.10">
    <property type="entry name" value="Winged helix-like DNA-binding domain superfamily/Winged helix DNA-binding domain"/>
    <property type="match status" value="1"/>
</dbReference>
<gene>
    <name evidence="3" type="ORF">CWATWH0005_3179</name>
</gene>
<dbReference type="Pfam" id="PF00292">
    <property type="entry name" value="PAX"/>
    <property type="match status" value="1"/>
</dbReference>
<protein>
    <submittedName>
        <fullName evidence="3">Transposase</fullName>
    </submittedName>
</protein>
<reference evidence="3 4" key="2">
    <citation type="submission" date="2013-09" db="EMBL/GenBank/DDBJ databases">
        <title>Whole genome comparison of six Crocosphaera watsonii strains with differing phenotypes.</title>
        <authorList>
            <person name="Bench S.R."/>
            <person name="Heller P."/>
            <person name="Frank I."/>
            <person name="Arciniega M."/>
            <person name="Shilova I.N."/>
            <person name="Zehr J.P."/>
        </authorList>
    </citation>
    <scope>NUCLEOTIDE SEQUENCE [LARGE SCALE GENOMIC DNA]</scope>
    <source>
        <strain evidence="3 4">WH 0005</strain>
    </source>
</reference>
<evidence type="ECO:0000313" key="4">
    <source>
        <dbReference type="Proteomes" id="UP000017981"/>
    </source>
</evidence>
<evidence type="ECO:0000256" key="1">
    <source>
        <dbReference type="ARBA" id="ARBA00022724"/>
    </source>
</evidence>
<dbReference type="SUPFAM" id="SSF46689">
    <property type="entry name" value="Homeodomain-like"/>
    <property type="match status" value="1"/>
</dbReference>
<sequence length="121" mass="13774">MRPLSIDLREKIISVYEQENVSIRKLAKRFYVAKSFIQKLLKQYQQTGDIRPKRQGGNVPPKVQGDDLVALTEIIENNNDATLSELCELLEQKKGIKVSTATMGRISHKLDYTVKKNSPCL</sequence>
<dbReference type="EMBL" id="CAQL01000590">
    <property type="protein sequence ID" value="CCQ56291.1"/>
    <property type="molecule type" value="Genomic_DNA"/>
</dbReference>
<dbReference type="GO" id="GO:0006355">
    <property type="term" value="P:regulation of DNA-templated transcription"/>
    <property type="evidence" value="ECO:0007669"/>
    <property type="project" value="InterPro"/>
</dbReference>
<dbReference type="AlphaFoldDB" id="T2IRW1"/>
<accession>T2IRW1</accession>
<dbReference type="Proteomes" id="UP000017981">
    <property type="component" value="Unassembled WGS sequence"/>
</dbReference>
<name>T2IRW1_CROWT</name>
<proteinExistence type="predicted"/>
<evidence type="ECO:0000313" key="3">
    <source>
        <dbReference type="EMBL" id="CCQ56291.1"/>
    </source>
</evidence>
<reference evidence="3 4" key="1">
    <citation type="submission" date="2013-01" db="EMBL/GenBank/DDBJ databases">
        <authorList>
            <person name="Bench S."/>
        </authorList>
    </citation>
    <scope>NUCLEOTIDE SEQUENCE [LARGE SCALE GENOMIC DNA]</scope>
    <source>
        <strain evidence="3 4">WH 0005</strain>
    </source>
</reference>